<organism evidence="2 3">
    <name type="scientific">Trichocladium antarcticum</name>
    <dbReference type="NCBI Taxonomy" id="1450529"/>
    <lineage>
        <taxon>Eukaryota</taxon>
        <taxon>Fungi</taxon>
        <taxon>Dikarya</taxon>
        <taxon>Ascomycota</taxon>
        <taxon>Pezizomycotina</taxon>
        <taxon>Sordariomycetes</taxon>
        <taxon>Sordariomycetidae</taxon>
        <taxon>Sordariales</taxon>
        <taxon>Chaetomiaceae</taxon>
        <taxon>Trichocladium</taxon>
    </lineage>
</organism>
<name>A0AAN6UCV3_9PEZI</name>
<dbReference type="PANTHER" id="PTHR21310">
    <property type="entry name" value="AMINOGLYCOSIDE PHOSPHOTRANSFERASE-RELATED-RELATED"/>
    <property type="match status" value="1"/>
</dbReference>
<evidence type="ECO:0000313" key="3">
    <source>
        <dbReference type="Proteomes" id="UP001304895"/>
    </source>
</evidence>
<dbReference type="Pfam" id="PF01636">
    <property type="entry name" value="APH"/>
    <property type="match status" value="1"/>
</dbReference>
<dbReference type="InterPro" id="IPR051678">
    <property type="entry name" value="AGP_Transferase"/>
</dbReference>
<dbReference type="InterPro" id="IPR002575">
    <property type="entry name" value="Aminoglycoside_PTrfase"/>
</dbReference>
<proteinExistence type="predicted"/>
<dbReference type="Proteomes" id="UP001304895">
    <property type="component" value="Unassembled WGS sequence"/>
</dbReference>
<reference evidence="2" key="1">
    <citation type="journal article" date="2023" name="Mol. Phylogenet. Evol.">
        <title>Genome-scale phylogeny and comparative genomics of the fungal order Sordariales.</title>
        <authorList>
            <person name="Hensen N."/>
            <person name="Bonometti L."/>
            <person name="Westerberg I."/>
            <person name="Brannstrom I.O."/>
            <person name="Guillou S."/>
            <person name="Cros-Aarteil S."/>
            <person name="Calhoun S."/>
            <person name="Haridas S."/>
            <person name="Kuo A."/>
            <person name="Mondo S."/>
            <person name="Pangilinan J."/>
            <person name="Riley R."/>
            <person name="LaButti K."/>
            <person name="Andreopoulos B."/>
            <person name="Lipzen A."/>
            <person name="Chen C."/>
            <person name="Yan M."/>
            <person name="Daum C."/>
            <person name="Ng V."/>
            <person name="Clum A."/>
            <person name="Steindorff A."/>
            <person name="Ohm R.A."/>
            <person name="Martin F."/>
            <person name="Silar P."/>
            <person name="Natvig D.O."/>
            <person name="Lalanne C."/>
            <person name="Gautier V."/>
            <person name="Ament-Velasquez S.L."/>
            <person name="Kruys A."/>
            <person name="Hutchinson M.I."/>
            <person name="Powell A.J."/>
            <person name="Barry K."/>
            <person name="Miller A.N."/>
            <person name="Grigoriev I.V."/>
            <person name="Debuchy R."/>
            <person name="Gladieux P."/>
            <person name="Hiltunen Thoren M."/>
            <person name="Johannesson H."/>
        </authorList>
    </citation>
    <scope>NUCLEOTIDE SEQUENCE</scope>
    <source>
        <strain evidence="2">CBS 123565</strain>
    </source>
</reference>
<dbReference type="EMBL" id="MU853433">
    <property type="protein sequence ID" value="KAK4130635.1"/>
    <property type="molecule type" value="Genomic_DNA"/>
</dbReference>
<dbReference type="SUPFAM" id="SSF56112">
    <property type="entry name" value="Protein kinase-like (PK-like)"/>
    <property type="match status" value="1"/>
</dbReference>
<dbReference type="PANTHER" id="PTHR21310:SF58">
    <property type="entry name" value="AMINOGLYCOSIDE PHOSPHOTRANSFERASE DOMAIN-CONTAINING PROTEIN"/>
    <property type="match status" value="1"/>
</dbReference>
<accession>A0AAN6UCV3</accession>
<feature type="domain" description="Aminoglycoside phosphotransferase" evidence="1">
    <location>
        <begin position="152"/>
        <end position="334"/>
    </location>
</feature>
<dbReference type="InterPro" id="IPR011009">
    <property type="entry name" value="Kinase-like_dom_sf"/>
</dbReference>
<dbReference type="AlphaFoldDB" id="A0AAN6UCV3"/>
<evidence type="ECO:0000259" key="1">
    <source>
        <dbReference type="Pfam" id="PF01636"/>
    </source>
</evidence>
<protein>
    <submittedName>
        <fullName evidence="2">Kinase-like protein</fullName>
    </submittedName>
</protein>
<keyword evidence="3" id="KW-1185">Reference proteome</keyword>
<comment type="caution">
    <text evidence="2">The sequence shown here is derived from an EMBL/GenBank/DDBJ whole genome shotgun (WGS) entry which is preliminary data.</text>
</comment>
<keyword evidence="2" id="KW-0808">Transferase</keyword>
<keyword evidence="2" id="KW-0418">Kinase</keyword>
<dbReference type="GO" id="GO:0016301">
    <property type="term" value="F:kinase activity"/>
    <property type="evidence" value="ECO:0007669"/>
    <property type="project" value="UniProtKB-KW"/>
</dbReference>
<gene>
    <name evidence="2" type="ORF">BT67DRAFT_445446</name>
</gene>
<dbReference type="CDD" id="cd05120">
    <property type="entry name" value="APH_ChoK_like"/>
    <property type="match status" value="1"/>
</dbReference>
<evidence type="ECO:0000313" key="2">
    <source>
        <dbReference type="EMBL" id="KAK4130635.1"/>
    </source>
</evidence>
<sequence>MLQYSACPNGIGGLLEPAIVRAVEAGRDFRLFDETGLDTDMPDGRALELAARFSIPIRWTHVSREIERRRAPSYVTSAYAAVSGVASRVISSAWDPFARGLWSLWRLVPSRVRIWAYSKLYRAGRAIYGPTDTKVQRLPFNLFIKYRSVSSPGLLINEHDALQLIRKNSDLMVPQPLDFVSDSKWSYMVTARVPGYQLSEVFSMLTDEQLHALAMDLNEFLSKLRAIPKGARSRTAPMTAVTGAAGGDCHHVRMELMFGKGTYGPFTTEQDFHDFIRPRRPAAPGEIQRGGHDIVMTHGDLSRRNVIVDKDGRLVGVVDWEHAGWYPTYWEFTSFRFGLDSLHNPQRLVDMGDVIFQGFGDFEHELGVERRLWERIF</sequence>
<dbReference type="Gene3D" id="3.90.1200.10">
    <property type="match status" value="1"/>
</dbReference>
<reference evidence="2" key="2">
    <citation type="submission" date="2023-05" db="EMBL/GenBank/DDBJ databases">
        <authorList>
            <consortium name="Lawrence Berkeley National Laboratory"/>
            <person name="Steindorff A."/>
            <person name="Hensen N."/>
            <person name="Bonometti L."/>
            <person name="Westerberg I."/>
            <person name="Brannstrom I.O."/>
            <person name="Guillou S."/>
            <person name="Cros-Aarteil S."/>
            <person name="Calhoun S."/>
            <person name="Haridas S."/>
            <person name="Kuo A."/>
            <person name="Mondo S."/>
            <person name="Pangilinan J."/>
            <person name="Riley R."/>
            <person name="Labutti K."/>
            <person name="Andreopoulos B."/>
            <person name="Lipzen A."/>
            <person name="Chen C."/>
            <person name="Yanf M."/>
            <person name="Daum C."/>
            <person name="Ng V."/>
            <person name="Clum A."/>
            <person name="Ohm R."/>
            <person name="Martin F."/>
            <person name="Silar P."/>
            <person name="Natvig D."/>
            <person name="Lalanne C."/>
            <person name="Gautier V."/>
            <person name="Ament-Velasquez S.L."/>
            <person name="Kruys A."/>
            <person name="Hutchinson M.I."/>
            <person name="Powell A.J."/>
            <person name="Barry K."/>
            <person name="Miller A.N."/>
            <person name="Grigoriev I.V."/>
            <person name="Debuchy R."/>
            <person name="Gladieux P."/>
            <person name="Thoren M.H."/>
            <person name="Johannesson H."/>
        </authorList>
    </citation>
    <scope>NUCLEOTIDE SEQUENCE</scope>
    <source>
        <strain evidence="2">CBS 123565</strain>
    </source>
</reference>